<accession>X1USF9</accession>
<feature type="region of interest" description="Disordered" evidence="1">
    <location>
        <begin position="1"/>
        <end position="27"/>
    </location>
</feature>
<organism evidence="2">
    <name type="scientific">marine sediment metagenome</name>
    <dbReference type="NCBI Taxonomy" id="412755"/>
    <lineage>
        <taxon>unclassified sequences</taxon>
        <taxon>metagenomes</taxon>
        <taxon>ecological metagenomes</taxon>
    </lineage>
</organism>
<dbReference type="AlphaFoldDB" id="X1USF9"/>
<protein>
    <submittedName>
        <fullName evidence="2">Uncharacterized protein</fullName>
    </submittedName>
</protein>
<feature type="compositionally biased region" description="Basic and acidic residues" evidence="1">
    <location>
        <begin position="13"/>
        <end position="27"/>
    </location>
</feature>
<sequence length="121" mass="14076">PLEKATSADSEATAERLVEQSGGEVDKKSFPTRYESLLDEDTLNEFEEMCIKENTEEFNFALLNKWISREDFIPKILSKSNLIRNPDNFIIRKDSANSSLILLRDRENKIKKEIKVELMQH</sequence>
<evidence type="ECO:0000256" key="1">
    <source>
        <dbReference type="SAM" id="MobiDB-lite"/>
    </source>
</evidence>
<evidence type="ECO:0000313" key="2">
    <source>
        <dbReference type="EMBL" id="GAJ06527.1"/>
    </source>
</evidence>
<name>X1USF9_9ZZZZ</name>
<gene>
    <name evidence="2" type="ORF">S12H4_41431</name>
</gene>
<reference evidence="2" key="1">
    <citation type="journal article" date="2014" name="Front. Microbiol.">
        <title>High frequency of phylogenetically diverse reductive dehalogenase-homologous genes in deep subseafloor sedimentary metagenomes.</title>
        <authorList>
            <person name="Kawai M."/>
            <person name="Futagami T."/>
            <person name="Toyoda A."/>
            <person name="Takaki Y."/>
            <person name="Nishi S."/>
            <person name="Hori S."/>
            <person name="Arai W."/>
            <person name="Tsubouchi T."/>
            <person name="Morono Y."/>
            <person name="Uchiyama I."/>
            <person name="Ito T."/>
            <person name="Fujiyama A."/>
            <person name="Inagaki F."/>
            <person name="Takami H."/>
        </authorList>
    </citation>
    <scope>NUCLEOTIDE SEQUENCE</scope>
    <source>
        <strain evidence="2">Expedition CK06-06</strain>
    </source>
</reference>
<feature type="non-terminal residue" evidence="2">
    <location>
        <position position="1"/>
    </location>
</feature>
<dbReference type="EMBL" id="BARW01025250">
    <property type="protein sequence ID" value="GAJ06527.1"/>
    <property type="molecule type" value="Genomic_DNA"/>
</dbReference>
<comment type="caution">
    <text evidence="2">The sequence shown here is derived from an EMBL/GenBank/DDBJ whole genome shotgun (WGS) entry which is preliminary data.</text>
</comment>
<proteinExistence type="predicted"/>